<evidence type="ECO:0000313" key="2">
    <source>
        <dbReference type="Proteomes" id="UP001056120"/>
    </source>
</evidence>
<accession>A0ACB9HN45</accession>
<keyword evidence="2" id="KW-1185">Reference proteome</keyword>
<protein>
    <submittedName>
        <fullName evidence="1">Uncharacterized protein</fullName>
    </submittedName>
</protein>
<name>A0ACB9HN45_9ASTR</name>
<dbReference type="Proteomes" id="UP001056120">
    <property type="component" value="Linkage Group LG12"/>
</dbReference>
<reference evidence="2" key="1">
    <citation type="journal article" date="2022" name="Mol. Ecol. Resour.">
        <title>The genomes of chicory, endive, great burdock and yacon provide insights into Asteraceae palaeo-polyploidization history and plant inulin production.</title>
        <authorList>
            <person name="Fan W."/>
            <person name="Wang S."/>
            <person name="Wang H."/>
            <person name="Wang A."/>
            <person name="Jiang F."/>
            <person name="Liu H."/>
            <person name="Zhao H."/>
            <person name="Xu D."/>
            <person name="Zhang Y."/>
        </authorList>
    </citation>
    <scope>NUCLEOTIDE SEQUENCE [LARGE SCALE GENOMIC DNA]</scope>
    <source>
        <strain evidence="2">cv. Yunnan</strain>
    </source>
</reference>
<evidence type="ECO:0000313" key="1">
    <source>
        <dbReference type="EMBL" id="KAI3797057.1"/>
    </source>
</evidence>
<organism evidence="1 2">
    <name type="scientific">Smallanthus sonchifolius</name>
    <dbReference type="NCBI Taxonomy" id="185202"/>
    <lineage>
        <taxon>Eukaryota</taxon>
        <taxon>Viridiplantae</taxon>
        <taxon>Streptophyta</taxon>
        <taxon>Embryophyta</taxon>
        <taxon>Tracheophyta</taxon>
        <taxon>Spermatophyta</taxon>
        <taxon>Magnoliopsida</taxon>
        <taxon>eudicotyledons</taxon>
        <taxon>Gunneridae</taxon>
        <taxon>Pentapetalae</taxon>
        <taxon>asterids</taxon>
        <taxon>campanulids</taxon>
        <taxon>Asterales</taxon>
        <taxon>Asteraceae</taxon>
        <taxon>Asteroideae</taxon>
        <taxon>Heliantheae alliance</taxon>
        <taxon>Millerieae</taxon>
        <taxon>Smallanthus</taxon>
    </lineage>
</organism>
<gene>
    <name evidence="1" type="ORF">L1987_39747</name>
</gene>
<comment type="caution">
    <text evidence="1">The sequence shown here is derived from an EMBL/GenBank/DDBJ whole genome shotgun (WGS) entry which is preliminary data.</text>
</comment>
<sequence>MRAPLTTTNAPNRATCMSITYLHLTGMLKDDDQMMAESGIPLTEIDEALHSLSEEEEDDEDKVEEEKDDGEEEEEITG</sequence>
<proteinExistence type="predicted"/>
<reference evidence="1 2" key="2">
    <citation type="journal article" date="2022" name="Mol. Ecol. Resour.">
        <title>The genomes of chicory, endive, great burdock and yacon provide insights into Asteraceae paleo-polyploidization history and plant inulin production.</title>
        <authorList>
            <person name="Fan W."/>
            <person name="Wang S."/>
            <person name="Wang H."/>
            <person name="Wang A."/>
            <person name="Jiang F."/>
            <person name="Liu H."/>
            <person name="Zhao H."/>
            <person name="Xu D."/>
            <person name="Zhang Y."/>
        </authorList>
    </citation>
    <scope>NUCLEOTIDE SEQUENCE [LARGE SCALE GENOMIC DNA]</scope>
    <source>
        <strain evidence="2">cv. Yunnan</strain>
        <tissue evidence="1">Leaves</tissue>
    </source>
</reference>
<dbReference type="EMBL" id="CM042029">
    <property type="protein sequence ID" value="KAI3797057.1"/>
    <property type="molecule type" value="Genomic_DNA"/>
</dbReference>